<proteinExistence type="inferred from homology"/>
<dbReference type="Pfam" id="PF00528">
    <property type="entry name" value="BPD_transp_1"/>
    <property type="match status" value="1"/>
</dbReference>
<evidence type="ECO:0000256" key="3">
    <source>
        <dbReference type="ARBA" id="ARBA00022475"/>
    </source>
</evidence>
<dbReference type="SUPFAM" id="SSF161098">
    <property type="entry name" value="MetI-like"/>
    <property type="match status" value="1"/>
</dbReference>
<dbReference type="InterPro" id="IPR000515">
    <property type="entry name" value="MetI-like"/>
</dbReference>
<evidence type="ECO:0000256" key="5">
    <source>
        <dbReference type="ARBA" id="ARBA00022989"/>
    </source>
</evidence>
<name>A0ABN4V4F1_9BACT</name>
<comment type="similarity">
    <text evidence="7">Belongs to the binding-protein-dependent transport system permease family.</text>
</comment>
<dbReference type="Proteomes" id="UP000185490">
    <property type="component" value="Chromosome"/>
</dbReference>
<organism evidence="9 10">
    <name type="scientific">Thermosipho melanesiensis</name>
    <dbReference type="NCBI Taxonomy" id="46541"/>
    <lineage>
        <taxon>Bacteria</taxon>
        <taxon>Thermotogati</taxon>
        <taxon>Thermotogota</taxon>
        <taxon>Thermotogae</taxon>
        <taxon>Thermotogales</taxon>
        <taxon>Fervidobacteriaceae</taxon>
        <taxon>Thermosipho</taxon>
    </lineage>
</organism>
<dbReference type="CDD" id="cd06261">
    <property type="entry name" value="TM_PBP2"/>
    <property type="match status" value="1"/>
</dbReference>
<evidence type="ECO:0000256" key="7">
    <source>
        <dbReference type="RuleBase" id="RU363032"/>
    </source>
</evidence>
<evidence type="ECO:0000313" key="10">
    <source>
        <dbReference type="Proteomes" id="UP000185490"/>
    </source>
</evidence>
<dbReference type="PANTHER" id="PTHR43005">
    <property type="entry name" value="BLR7065 PROTEIN"/>
    <property type="match status" value="1"/>
</dbReference>
<evidence type="ECO:0000256" key="1">
    <source>
        <dbReference type="ARBA" id="ARBA00004651"/>
    </source>
</evidence>
<dbReference type="RefSeq" id="WP_012058012.1">
    <property type="nucleotide sequence ID" value="NZ_CP007389.1"/>
</dbReference>
<feature type="domain" description="ABC transmembrane type-1" evidence="8">
    <location>
        <begin position="68"/>
        <end position="284"/>
    </location>
</feature>
<dbReference type="EMBL" id="CP007389">
    <property type="protein sequence ID" value="APT74681.1"/>
    <property type="molecule type" value="Genomic_DNA"/>
</dbReference>
<evidence type="ECO:0000259" key="8">
    <source>
        <dbReference type="PROSITE" id="PS50928"/>
    </source>
</evidence>
<evidence type="ECO:0000256" key="2">
    <source>
        <dbReference type="ARBA" id="ARBA00022448"/>
    </source>
</evidence>
<keyword evidence="6 7" id="KW-0472">Membrane</keyword>
<keyword evidence="10" id="KW-1185">Reference proteome</keyword>
<keyword evidence="4 7" id="KW-0812">Transmembrane</keyword>
<gene>
    <name evidence="9" type="ORF">BW47_09565</name>
</gene>
<dbReference type="PANTHER" id="PTHR43005:SF2">
    <property type="entry name" value="INTEGRAL MEMBRANE SUGAR TRANSPORT PROTEIN"/>
    <property type="match status" value="1"/>
</dbReference>
<feature type="transmembrane region" description="Helical" evidence="7">
    <location>
        <begin position="7"/>
        <end position="29"/>
    </location>
</feature>
<keyword evidence="2 7" id="KW-0813">Transport</keyword>
<evidence type="ECO:0000256" key="6">
    <source>
        <dbReference type="ARBA" id="ARBA00023136"/>
    </source>
</evidence>
<evidence type="ECO:0000313" key="9">
    <source>
        <dbReference type="EMBL" id="APT74681.1"/>
    </source>
</evidence>
<comment type="subcellular location">
    <subcellularLocation>
        <location evidence="1 7">Cell membrane</location>
        <topology evidence="1 7">Multi-pass membrane protein</topology>
    </subcellularLocation>
</comment>
<accession>A0ABN4V4F1</accession>
<reference evidence="9 10" key="1">
    <citation type="submission" date="2014-02" db="EMBL/GenBank/DDBJ databases">
        <title>Diversity of Thermotogales isolates from hydrothermal vents.</title>
        <authorList>
            <person name="Haverkamp T.H.A."/>
            <person name="Lossouarn J."/>
            <person name="Geslin C."/>
            <person name="Nesbo C.L."/>
        </authorList>
    </citation>
    <scope>NUCLEOTIDE SEQUENCE [LARGE SCALE GENOMIC DNA]</scope>
    <source>
        <strain evidence="9 10">431</strain>
    </source>
</reference>
<dbReference type="Gene3D" id="1.10.3720.10">
    <property type="entry name" value="MetI-like"/>
    <property type="match status" value="1"/>
</dbReference>
<keyword evidence="5 7" id="KW-1133">Transmembrane helix</keyword>
<feature type="transmembrane region" description="Helical" evidence="7">
    <location>
        <begin position="72"/>
        <end position="93"/>
    </location>
</feature>
<feature type="transmembrane region" description="Helical" evidence="7">
    <location>
        <begin position="262"/>
        <end position="285"/>
    </location>
</feature>
<dbReference type="InterPro" id="IPR035906">
    <property type="entry name" value="MetI-like_sf"/>
</dbReference>
<evidence type="ECO:0000256" key="4">
    <source>
        <dbReference type="ARBA" id="ARBA00022692"/>
    </source>
</evidence>
<dbReference type="PROSITE" id="PS50928">
    <property type="entry name" value="ABC_TM1"/>
    <property type="match status" value="1"/>
</dbReference>
<keyword evidence="3" id="KW-1003">Cell membrane</keyword>
<protein>
    <submittedName>
        <fullName evidence="9">ABC transporter permease</fullName>
    </submittedName>
</protein>
<sequence>MHKKEPIVTFWMIFPAIFVISVIAFFPLFKTFYDSFFDFGLNPRFPKEFVGFGNYIKLFNDSRFWDSLKTTVIFTVISVSLETILGLLIALVVHQNFKFRGAIRAAMLIPWAIPTAISSQMWRWMFNDQFGIISRLYEALGIIEPGTPILGRPGLALWAIIQVDVWKTTPFMALLILAGLQLIPEQLYEAAKIDGANMLQRFFEITLPQITQTIGIALIFRTLDALRVFDVVYVMTRGSVGTETLSVYNRSLLMDRAFTGTWFGYGSSLSVIIFLLISVFAVIYIKSLKLQID</sequence>